<sequence>MTRRWRLGRVFVVRHAGMPFDWLEGLGAPEELLRLADEVIDLEAALPAAAAEAVLECAPERLPAARSQAHREAVATWRAAVDHYRHAYEKADVSATEALHLVLDREEVREAVYLSNPDAHRNMLEPFLARGTALNARWRRARRQMYTYVQRFCAKNETVSFFGPMAYGAARPGGGAVLRTDLHPVRRVFFSGWAARELCRTIARSPRLLPDLTFCATGGGPAGDPVLDRLGGEGARFRTLARATGIPARRLAERLRALLAEGLVDVRLGGGPYDLEPLHTLRRQLEELPATPDRDAWLGHVDRLEGLRAALEAAPWPDRPRLVDALEAAFTEATGAPARRGAGATYADRAVFFEECSSRFALEVGDDLLAAWERRLAPVLEMCVAHGHTAQRAAADRVLAALGDTGDLTLREYAARTGAAFDATGGSAFQADHAPVYPAPAHAAETARLRAAAGALAGDRYAVIDLCPRAADASGLAGAGLVVARVHHHLLVQGWLAGMHPDPGAFGAEAAAWVAEQGGRLVGLDFGRRNKGYYLFPGRRVALRRPSWTDHGRADLLRPEDVVVRRVPGGLRMRDPAGRDVSGYVPLSDFVKYPPYAALSHPQVMHPSFTGDGAVPEVSVDGVAVQRPRWAVDPARLTARRPEARFLELRRLARRAGVRFVFCRSGRERKPYLLDLASPLAADLVAHIAKEAGTLVAEAMSPGPGELWLRDDRGRRYTCELRMQVVGRDAR</sequence>
<gene>
    <name evidence="1" type="ORF">DPM19_04280</name>
</gene>
<organism evidence="1 2">
    <name type="scientific">Actinomadura craniellae</name>
    <dbReference type="NCBI Taxonomy" id="2231787"/>
    <lineage>
        <taxon>Bacteria</taxon>
        <taxon>Bacillati</taxon>
        <taxon>Actinomycetota</taxon>
        <taxon>Actinomycetes</taxon>
        <taxon>Streptosporangiales</taxon>
        <taxon>Thermomonosporaceae</taxon>
        <taxon>Actinomadura</taxon>
    </lineage>
</organism>
<dbReference type="SUPFAM" id="SSF46785">
    <property type="entry name" value="Winged helix' DNA-binding domain"/>
    <property type="match status" value="1"/>
</dbReference>
<evidence type="ECO:0000313" key="2">
    <source>
        <dbReference type="Proteomes" id="UP000251891"/>
    </source>
</evidence>
<keyword evidence="2" id="KW-1185">Reference proteome</keyword>
<dbReference type="Proteomes" id="UP000251891">
    <property type="component" value="Unassembled WGS sequence"/>
</dbReference>
<name>A0A365HAW5_9ACTN</name>
<protein>
    <submittedName>
        <fullName evidence="1">Lantibiotic dehydratase</fullName>
    </submittedName>
</protein>
<dbReference type="RefSeq" id="WP_111863488.1">
    <property type="nucleotide sequence ID" value="NZ_QLYX01000002.1"/>
</dbReference>
<reference evidence="1 2" key="1">
    <citation type="submission" date="2018-06" db="EMBL/GenBank/DDBJ databases">
        <title>Actinomadura craniellae sp. nov. isolated from marine sponge Craniella sp.</title>
        <authorList>
            <person name="Li L."/>
            <person name="Xu Q.H."/>
            <person name="Lin H.W."/>
            <person name="Lu Y.H."/>
        </authorList>
    </citation>
    <scope>NUCLEOTIDE SEQUENCE [LARGE SCALE GENOMIC DNA]</scope>
    <source>
        <strain evidence="1 2">LHW63021</strain>
    </source>
</reference>
<dbReference type="AlphaFoldDB" id="A0A365HAW5"/>
<evidence type="ECO:0000313" key="1">
    <source>
        <dbReference type="EMBL" id="RAY16148.1"/>
    </source>
</evidence>
<dbReference type="EMBL" id="QLYX01000002">
    <property type="protein sequence ID" value="RAY16148.1"/>
    <property type="molecule type" value="Genomic_DNA"/>
</dbReference>
<accession>A0A365HAW5</accession>
<proteinExistence type="predicted"/>
<dbReference type="OrthoDB" id="8428173at2"/>
<dbReference type="InterPro" id="IPR036390">
    <property type="entry name" value="WH_DNA-bd_sf"/>
</dbReference>
<comment type="caution">
    <text evidence="1">The sequence shown here is derived from an EMBL/GenBank/DDBJ whole genome shotgun (WGS) entry which is preliminary data.</text>
</comment>